<keyword evidence="3" id="KW-1185">Reference proteome</keyword>
<name>A0A6G1J8K6_9PLEO</name>
<gene>
    <name evidence="2" type="ORF">K458DRAFT_415896</name>
</gene>
<evidence type="ECO:0000256" key="1">
    <source>
        <dbReference type="SAM" id="MobiDB-lite"/>
    </source>
</evidence>
<evidence type="ECO:0000313" key="2">
    <source>
        <dbReference type="EMBL" id="KAF2686551.1"/>
    </source>
</evidence>
<protein>
    <submittedName>
        <fullName evidence="2">Uncharacterized protein</fullName>
    </submittedName>
</protein>
<organism evidence="2 3">
    <name type="scientific">Lentithecium fluviatile CBS 122367</name>
    <dbReference type="NCBI Taxonomy" id="1168545"/>
    <lineage>
        <taxon>Eukaryota</taxon>
        <taxon>Fungi</taxon>
        <taxon>Dikarya</taxon>
        <taxon>Ascomycota</taxon>
        <taxon>Pezizomycotina</taxon>
        <taxon>Dothideomycetes</taxon>
        <taxon>Pleosporomycetidae</taxon>
        <taxon>Pleosporales</taxon>
        <taxon>Massarineae</taxon>
        <taxon>Lentitheciaceae</taxon>
        <taxon>Lentithecium</taxon>
    </lineage>
</organism>
<dbReference type="EMBL" id="MU005576">
    <property type="protein sequence ID" value="KAF2686551.1"/>
    <property type="molecule type" value="Genomic_DNA"/>
</dbReference>
<dbReference type="AlphaFoldDB" id="A0A6G1J8K6"/>
<sequence length="61" mass="6703">MPLPHAHRSVPPRARPHCPTYPTLTEPTNFHVQAPNQRALRLAKLSIQPSSASKPPTTLST</sequence>
<accession>A0A6G1J8K6</accession>
<dbReference type="Proteomes" id="UP000799291">
    <property type="component" value="Unassembled WGS sequence"/>
</dbReference>
<proteinExistence type="predicted"/>
<feature type="compositionally biased region" description="Basic residues" evidence="1">
    <location>
        <begin position="1"/>
        <end position="16"/>
    </location>
</feature>
<reference evidence="2" key="1">
    <citation type="journal article" date="2020" name="Stud. Mycol.">
        <title>101 Dothideomycetes genomes: a test case for predicting lifestyles and emergence of pathogens.</title>
        <authorList>
            <person name="Haridas S."/>
            <person name="Albert R."/>
            <person name="Binder M."/>
            <person name="Bloem J."/>
            <person name="Labutti K."/>
            <person name="Salamov A."/>
            <person name="Andreopoulos B."/>
            <person name="Baker S."/>
            <person name="Barry K."/>
            <person name="Bills G."/>
            <person name="Bluhm B."/>
            <person name="Cannon C."/>
            <person name="Castanera R."/>
            <person name="Culley D."/>
            <person name="Daum C."/>
            <person name="Ezra D."/>
            <person name="Gonzalez J."/>
            <person name="Henrissat B."/>
            <person name="Kuo A."/>
            <person name="Liang C."/>
            <person name="Lipzen A."/>
            <person name="Lutzoni F."/>
            <person name="Magnuson J."/>
            <person name="Mondo S."/>
            <person name="Nolan M."/>
            <person name="Ohm R."/>
            <person name="Pangilinan J."/>
            <person name="Park H.-J."/>
            <person name="Ramirez L."/>
            <person name="Alfaro M."/>
            <person name="Sun H."/>
            <person name="Tritt A."/>
            <person name="Yoshinaga Y."/>
            <person name="Zwiers L.-H."/>
            <person name="Turgeon B."/>
            <person name="Goodwin S."/>
            <person name="Spatafora J."/>
            <person name="Crous P."/>
            <person name="Grigoriev I."/>
        </authorList>
    </citation>
    <scope>NUCLEOTIDE SEQUENCE</scope>
    <source>
        <strain evidence="2">CBS 122367</strain>
    </source>
</reference>
<evidence type="ECO:0000313" key="3">
    <source>
        <dbReference type="Proteomes" id="UP000799291"/>
    </source>
</evidence>
<feature type="region of interest" description="Disordered" evidence="1">
    <location>
        <begin position="1"/>
        <end position="28"/>
    </location>
</feature>